<organism evidence="1 2">
    <name type="scientific">Exiguobacterium chiriqhucha RW-2</name>
    <dbReference type="NCBI Taxonomy" id="1345023"/>
    <lineage>
        <taxon>Bacteria</taxon>
        <taxon>Bacillati</taxon>
        <taxon>Bacillota</taxon>
        <taxon>Bacilli</taxon>
        <taxon>Bacillales</taxon>
        <taxon>Bacillales Family XII. Incertae Sedis</taxon>
        <taxon>Exiguobacterium</taxon>
    </lineage>
</organism>
<proteinExistence type="predicted"/>
<dbReference type="AlphaFoldDB" id="U1LYA7"/>
<name>U1LYA7_9BACL</name>
<reference evidence="1 2" key="1">
    <citation type="journal article" date="2013" name="Genome Announc.">
        <title>Draft Genome Sequence of Exiguobacterium pavilionensis Strain RW-2, with Wide Thermal, Salinity, and pH Tolerance, Isolated from Modern Freshwater Microbialites.</title>
        <authorList>
            <person name="White R.A.III."/>
            <person name="Grassa C.J."/>
            <person name="Suttle C.A."/>
        </authorList>
    </citation>
    <scope>NUCLEOTIDE SEQUENCE [LARGE SCALE GENOMIC DNA]</scope>
    <source>
        <strain evidence="1 2">RW-2</strain>
    </source>
</reference>
<comment type="caution">
    <text evidence="1">The sequence shown here is derived from an EMBL/GenBank/DDBJ whole genome shotgun (WGS) entry which is preliminary data.</text>
</comment>
<keyword evidence="2" id="KW-1185">Reference proteome</keyword>
<dbReference type="Proteomes" id="UP000016464">
    <property type="component" value="Unassembled WGS sequence"/>
</dbReference>
<protein>
    <submittedName>
        <fullName evidence="1">Uncharacterized protein</fullName>
    </submittedName>
</protein>
<evidence type="ECO:0000313" key="2">
    <source>
        <dbReference type="Proteomes" id="UP000016464"/>
    </source>
</evidence>
<gene>
    <name evidence="1" type="ORF">M467_10445</name>
</gene>
<evidence type="ECO:0000313" key="1">
    <source>
        <dbReference type="EMBL" id="ERG67699.1"/>
    </source>
</evidence>
<dbReference type="PATRIC" id="fig|1345023.5.peg.1099"/>
<dbReference type="EMBL" id="ATCL01000014">
    <property type="protein sequence ID" value="ERG67699.1"/>
    <property type="molecule type" value="Genomic_DNA"/>
</dbReference>
<accession>U1LYA7</accession>
<sequence length="162" mass="19457">MMRKLHDYNVYIPKELYEPGDRPVFRRRNHNWQDMEACFDKLVAQAFYAFEHGGYFLCEAYALVHTRIHMLKLKRTCEDGRGVEMHVTYLHEMKDIYVMFYIDGVATRARTAWLSNGILILQPDSYSNWLHFEPCWVGDHFIDDISILLLKEFRKIELQSRF</sequence>